<dbReference type="EMBL" id="CP017065">
    <property type="protein sequence ID" value="ARY92011.1"/>
    <property type="molecule type" value="Genomic_DNA"/>
</dbReference>
<dbReference type="Gene3D" id="3.90.550.10">
    <property type="entry name" value="Spore Coat Polysaccharide Biosynthesis Protein SpsA, Chain A"/>
    <property type="match status" value="1"/>
</dbReference>
<dbReference type="InterPro" id="IPR029044">
    <property type="entry name" value="Nucleotide-diphossugar_trans"/>
</dbReference>
<evidence type="ECO:0000313" key="2">
    <source>
        <dbReference type="EMBL" id="ARY92011.1"/>
    </source>
</evidence>
<name>A0AAN1EZI4_LACCA</name>
<organism evidence="2 4">
    <name type="scientific">Lacticaseibacillus casei</name>
    <name type="common">Lactobacillus casei</name>
    <dbReference type="NCBI Taxonomy" id="1582"/>
    <lineage>
        <taxon>Bacteria</taxon>
        <taxon>Bacillati</taxon>
        <taxon>Bacillota</taxon>
        <taxon>Bacilli</taxon>
        <taxon>Lactobacillales</taxon>
        <taxon>Lactobacillaceae</taxon>
        <taxon>Lacticaseibacillus</taxon>
    </lineage>
</organism>
<dbReference type="Proteomes" id="UP000195609">
    <property type="component" value="Chromosome"/>
</dbReference>
<feature type="domain" description="Glycosyltransferase 2-like" evidence="1">
    <location>
        <begin position="8"/>
        <end position="169"/>
    </location>
</feature>
<dbReference type="SUPFAM" id="SSF53448">
    <property type="entry name" value="Nucleotide-diphospho-sugar transferases"/>
    <property type="match status" value="1"/>
</dbReference>
<dbReference type="GO" id="GO:0016758">
    <property type="term" value="F:hexosyltransferase activity"/>
    <property type="evidence" value="ECO:0007669"/>
    <property type="project" value="UniProtKB-ARBA"/>
</dbReference>
<proteinExistence type="predicted"/>
<dbReference type="CDD" id="cd04196">
    <property type="entry name" value="GT_2_like_d"/>
    <property type="match status" value="1"/>
</dbReference>
<protein>
    <submittedName>
        <fullName evidence="2">Alpha-L-Rha alpha-1,3-L-rhamnosyltransferase</fullName>
    </submittedName>
    <submittedName>
        <fullName evidence="3">Glycosyltransferase family 2 protein</fullName>
    </submittedName>
</protein>
<evidence type="ECO:0000313" key="5">
    <source>
        <dbReference type="Proteomes" id="UP001303564"/>
    </source>
</evidence>
<dbReference type="Pfam" id="PF00535">
    <property type="entry name" value="Glycos_transf_2"/>
    <property type="match status" value="1"/>
</dbReference>
<keyword evidence="5" id="KW-1185">Reference proteome</keyword>
<dbReference type="PANTHER" id="PTHR22916">
    <property type="entry name" value="GLYCOSYLTRANSFERASE"/>
    <property type="match status" value="1"/>
</dbReference>
<gene>
    <name evidence="2" type="ORF">BGL52_09690</name>
    <name evidence="3" type="ORF">RWA16_09470</name>
</gene>
<dbReference type="Proteomes" id="UP001303564">
    <property type="component" value="Chromosome"/>
</dbReference>
<dbReference type="EMBL" id="CP136128">
    <property type="protein sequence ID" value="WNX26647.1"/>
    <property type="molecule type" value="Genomic_DNA"/>
</dbReference>
<reference evidence="3 5" key="2">
    <citation type="submission" date="2023-09" db="EMBL/GenBank/DDBJ databases">
        <title>Genomic characteristic of L. casei group strains isolated from clinical sources.</title>
        <authorList>
            <person name="Jarocki P."/>
        </authorList>
    </citation>
    <scope>NUCLEOTIDE SEQUENCE [LARGE SCALE GENOMIC DNA]</scope>
    <source>
        <strain evidence="3 5">LMG 24099</strain>
    </source>
</reference>
<dbReference type="InterPro" id="IPR001173">
    <property type="entry name" value="Glyco_trans_2-like"/>
</dbReference>
<evidence type="ECO:0000313" key="3">
    <source>
        <dbReference type="EMBL" id="WNX26647.1"/>
    </source>
</evidence>
<dbReference type="RefSeq" id="WP_087912499.1">
    <property type="nucleotide sequence ID" value="NZ_CP017065.1"/>
</dbReference>
<dbReference type="PANTHER" id="PTHR22916:SF3">
    <property type="entry name" value="UDP-GLCNAC:BETAGAL BETA-1,3-N-ACETYLGLUCOSAMINYLTRANSFERASE-LIKE PROTEIN 1"/>
    <property type="match status" value="1"/>
</dbReference>
<accession>A0AAN1EZI4</accession>
<reference evidence="2 4" key="1">
    <citation type="journal article" date="2017" name="Front. Immunol.">
        <title>Complete Genome Sequence of Lactobacillus casei LC5, a Potential Probiotics for Atopic Dermatitis.</title>
        <authorList>
            <person name="Kang J."/>
            <person name="Chung W.H."/>
            <person name="Lim T.J."/>
            <person name="Whon T.W."/>
            <person name="Lim S."/>
            <person name="Nam Y.D."/>
        </authorList>
    </citation>
    <scope>NUCLEOTIDE SEQUENCE [LARGE SCALE GENOMIC DNA]</scope>
    <source>
        <strain evidence="2 4">LC5</strain>
    </source>
</reference>
<evidence type="ECO:0000259" key="1">
    <source>
        <dbReference type="Pfam" id="PF00535"/>
    </source>
</evidence>
<sequence>MTFDHLVVLMSTFNGEKFLKEQLDSIINQDFKNWTLLIRDDGSSDKTLEIINEYVHVDRRIQLFKDSLGNLGPAKSFLKMLTSVEAPFFMFADQDDIWYPSKINHTIGLYKLNNHNDEKPTLVYTNMDTVDQSGKEIQENILPDDSHVSPDSVVVTNVVTGCTMLINRSLAERVKLADADSIVMHDWWFTMIASFLGNVLYCPVPTLGYRQHDHNAVGVSHSLRSRINKLLNYDKQRDLFTKQMCQNRLFLARFDKDISKESKKMLNEFINLQGSGHFLSKLHWLIRYRTKKSSLVGTLSFYFLFLTSKM</sequence>
<dbReference type="AlphaFoldDB" id="A0AAN1EZI4"/>
<evidence type="ECO:0000313" key="4">
    <source>
        <dbReference type="Proteomes" id="UP000195609"/>
    </source>
</evidence>